<proteinExistence type="predicted"/>
<reference evidence="2 3" key="1">
    <citation type="journal article" date="2024" name="Ann. Entomol. Soc. Am.">
        <title>Genomic analyses of the southern and eastern yellowjacket wasps (Hymenoptera: Vespidae) reveal evolutionary signatures of social life.</title>
        <authorList>
            <person name="Catto M.A."/>
            <person name="Caine P.B."/>
            <person name="Orr S.E."/>
            <person name="Hunt B.G."/>
            <person name="Goodisman M.A.D."/>
        </authorList>
    </citation>
    <scope>NUCLEOTIDE SEQUENCE [LARGE SCALE GENOMIC DNA]</scope>
    <source>
        <strain evidence="2">232</strain>
        <tissue evidence="2">Head and thorax</tissue>
    </source>
</reference>
<name>A0ABD2C3F4_VESMC</name>
<dbReference type="EMBL" id="JAYRBN010000061">
    <property type="protein sequence ID" value="KAL2739561.1"/>
    <property type="molecule type" value="Genomic_DNA"/>
</dbReference>
<evidence type="ECO:0000313" key="3">
    <source>
        <dbReference type="Proteomes" id="UP001607303"/>
    </source>
</evidence>
<keyword evidence="3" id="KW-1185">Reference proteome</keyword>
<comment type="caution">
    <text evidence="2">The sequence shown here is derived from an EMBL/GenBank/DDBJ whole genome shotgun (WGS) entry which is preliminary data.</text>
</comment>
<dbReference type="Proteomes" id="UP001607303">
    <property type="component" value="Unassembled WGS sequence"/>
</dbReference>
<sequence length="134" mass="15730">LVFMQTNESYFAEVFNKLLYLRRVRYYAKVATLLTKMYNYHPLTNNMARFLAIVNVNKILFEFLDFVYSHDLDDIHDDDDDDENDDYDYDDYDDRDDDYNADADAAAAATAVDDDDDDNDDDDDDASFNKADNY</sequence>
<protein>
    <submittedName>
        <fullName evidence="2">Uncharacterized protein</fullName>
    </submittedName>
</protein>
<evidence type="ECO:0000256" key="1">
    <source>
        <dbReference type="SAM" id="MobiDB-lite"/>
    </source>
</evidence>
<feature type="compositionally biased region" description="Acidic residues" evidence="1">
    <location>
        <begin position="74"/>
        <end position="101"/>
    </location>
</feature>
<feature type="compositionally biased region" description="Acidic residues" evidence="1">
    <location>
        <begin position="112"/>
        <end position="126"/>
    </location>
</feature>
<dbReference type="AlphaFoldDB" id="A0ABD2C3F4"/>
<feature type="region of interest" description="Disordered" evidence="1">
    <location>
        <begin position="73"/>
        <end position="134"/>
    </location>
</feature>
<accession>A0ABD2C3F4</accession>
<feature type="non-terminal residue" evidence="2">
    <location>
        <position position="1"/>
    </location>
</feature>
<organism evidence="2 3">
    <name type="scientific">Vespula maculifrons</name>
    <name type="common">Eastern yellow jacket</name>
    <name type="synonym">Wasp</name>
    <dbReference type="NCBI Taxonomy" id="7453"/>
    <lineage>
        <taxon>Eukaryota</taxon>
        <taxon>Metazoa</taxon>
        <taxon>Ecdysozoa</taxon>
        <taxon>Arthropoda</taxon>
        <taxon>Hexapoda</taxon>
        <taxon>Insecta</taxon>
        <taxon>Pterygota</taxon>
        <taxon>Neoptera</taxon>
        <taxon>Endopterygota</taxon>
        <taxon>Hymenoptera</taxon>
        <taxon>Apocrita</taxon>
        <taxon>Aculeata</taxon>
        <taxon>Vespoidea</taxon>
        <taxon>Vespidae</taxon>
        <taxon>Vespinae</taxon>
        <taxon>Vespula</taxon>
    </lineage>
</organism>
<gene>
    <name evidence="2" type="ORF">V1477_010950</name>
</gene>
<evidence type="ECO:0000313" key="2">
    <source>
        <dbReference type="EMBL" id="KAL2739561.1"/>
    </source>
</evidence>
<feature type="compositionally biased region" description="Low complexity" evidence="1">
    <location>
        <begin position="102"/>
        <end position="111"/>
    </location>
</feature>